<reference evidence="2 3" key="1">
    <citation type="journal article" date="2016" name="Front. Microbiol.">
        <title>Fuerstia marisgermanicae gen. nov., sp. nov., an Unusual Member of the Phylum Planctomycetes from the German Wadden Sea.</title>
        <authorList>
            <person name="Kohn T."/>
            <person name="Heuer A."/>
            <person name="Jogler M."/>
            <person name="Vollmers J."/>
            <person name="Boedeker C."/>
            <person name="Bunk B."/>
            <person name="Rast P."/>
            <person name="Borchert D."/>
            <person name="Glockner I."/>
            <person name="Freese H.M."/>
            <person name="Klenk H.P."/>
            <person name="Overmann J."/>
            <person name="Kaster A.K."/>
            <person name="Rohde M."/>
            <person name="Wiegand S."/>
            <person name="Jogler C."/>
        </authorList>
    </citation>
    <scope>NUCLEOTIDE SEQUENCE [LARGE SCALE GENOMIC DNA]</scope>
    <source>
        <strain evidence="2 3">NH11</strain>
    </source>
</reference>
<sequence>MHRWAVGVVRGLSRMKAESPAMLPVVAKGARTVVVTSGRPGDFPASVTNGNANFNSERQLQPAGGPPRPARHFSLWRR</sequence>
<feature type="compositionally biased region" description="Basic residues" evidence="1">
    <location>
        <begin position="69"/>
        <end position="78"/>
    </location>
</feature>
<dbReference type="STRING" id="1891926.Fuma_01967"/>
<protein>
    <submittedName>
        <fullName evidence="2">Uncharacterized protein</fullName>
    </submittedName>
</protein>
<organism evidence="2 3">
    <name type="scientific">Fuerstiella marisgermanici</name>
    <dbReference type="NCBI Taxonomy" id="1891926"/>
    <lineage>
        <taxon>Bacteria</taxon>
        <taxon>Pseudomonadati</taxon>
        <taxon>Planctomycetota</taxon>
        <taxon>Planctomycetia</taxon>
        <taxon>Planctomycetales</taxon>
        <taxon>Planctomycetaceae</taxon>
        <taxon>Fuerstiella</taxon>
    </lineage>
</organism>
<evidence type="ECO:0000256" key="1">
    <source>
        <dbReference type="SAM" id="MobiDB-lite"/>
    </source>
</evidence>
<dbReference type="Proteomes" id="UP000187735">
    <property type="component" value="Chromosome"/>
</dbReference>
<keyword evidence="3" id="KW-1185">Reference proteome</keyword>
<evidence type="ECO:0000313" key="2">
    <source>
        <dbReference type="EMBL" id="APZ92356.1"/>
    </source>
</evidence>
<accession>A0A1P8WE56</accession>
<dbReference type="AlphaFoldDB" id="A0A1P8WE56"/>
<dbReference type="EMBL" id="CP017641">
    <property type="protein sequence ID" value="APZ92356.1"/>
    <property type="molecule type" value="Genomic_DNA"/>
</dbReference>
<feature type="region of interest" description="Disordered" evidence="1">
    <location>
        <begin position="41"/>
        <end position="78"/>
    </location>
</feature>
<gene>
    <name evidence="2" type="ORF">Fuma_01967</name>
</gene>
<feature type="compositionally biased region" description="Polar residues" evidence="1">
    <location>
        <begin position="46"/>
        <end position="59"/>
    </location>
</feature>
<dbReference type="KEGG" id="fmr:Fuma_01967"/>
<name>A0A1P8WE56_9PLAN</name>
<proteinExistence type="predicted"/>
<evidence type="ECO:0000313" key="3">
    <source>
        <dbReference type="Proteomes" id="UP000187735"/>
    </source>
</evidence>